<dbReference type="EMBL" id="CP041186">
    <property type="protein sequence ID" value="QDG50275.1"/>
    <property type="molecule type" value="Genomic_DNA"/>
</dbReference>
<dbReference type="NCBIfam" id="TIGR04551">
    <property type="entry name" value="TIGR04551 family protein"/>
    <property type="match status" value="1"/>
</dbReference>
<gene>
    <name evidence="2" type="ORF">FIV42_05875</name>
</gene>
<keyword evidence="1" id="KW-0732">Signal</keyword>
<evidence type="ECO:0000313" key="3">
    <source>
        <dbReference type="Proteomes" id="UP000315995"/>
    </source>
</evidence>
<proteinExistence type="predicted"/>
<reference evidence="2 3" key="1">
    <citation type="submission" date="2019-06" db="EMBL/GenBank/DDBJ databases">
        <title>Persicimonas caeni gen. nov., sp. nov., a predatory bacterium isolated from solar saltern.</title>
        <authorList>
            <person name="Wang S."/>
        </authorList>
    </citation>
    <scope>NUCLEOTIDE SEQUENCE [LARGE SCALE GENOMIC DNA]</scope>
    <source>
        <strain evidence="2 3">YN101</strain>
    </source>
</reference>
<sequence>MKRLLITLLVLSMTTPAAAAESDLARTGQDLREHPDTELEFDGYFRTRGEAFFNLDLDRGPTPSGQYLYPLPLGNPRSQWLTGADMRLRTDLSLYALNGTAAVKVRIDVLDNLPFGSTPNGNPLTTTSQNSPGTAFQLKRAYGEVLTPFGVLLAGRMGAHWGLGMLANGGDCASCDTGDAADRVAFISPIAGHLWAAAYDIAYAGPTTSRTLEDRALDLDPSDDVHAITFASMRWRSPLARERRLRADMATIDYGGTFSYRWQQNDVPASWLDTNEDVELDPRQVMERDFRSWVFDGWMRVLHPWMRLEFEAAYLIAEIGQPSSIPGFQLNEPITSQQYGFAFESDFGPWDGDFTGGLDAGVASGDSAPGFGSTLGLEGDQPVAGDLDGPQANPPRDNQINNFLFHPDYHVDRILFREIIGTVTDAMYLRPHVAWRFAELGPGSFTASMAATASWAVNVQSTPGNAKHLGVELDPSLLYRHEDGFSLSVDYAVLFPGKGLSNPDLELSATPAQLFRARVIYGF</sequence>
<evidence type="ECO:0000313" key="2">
    <source>
        <dbReference type="EMBL" id="QDG50275.1"/>
    </source>
</evidence>
<feature type="chain" id="PRO_5030106282" evidence="1">
    <location>
        <begin position="20"/>
        <end position="523"/>
    </location>
</feature>
<keyword evidence="3" id="KW-1185">Reference proteome</keyword>
<dbReference type="Proteomes" id="UP000315995">
    <property type="component" value="Chromosome"/>
</dbReference>
<dbReference type="AlphaFoldDB" id="A0A4Y6PR66"/>
<dbReference type="InterPro" id="IPR030884">
    <property type="entry name" value="CHP04551"/>
</dbReference>
<name>A0A4Y6PR66_PERCE</name>
<protein>
    <submittedName>
        <fullName evidence="2">TIGR04551 family protein</fullName>
    </submittedName>
</protein>
<evidence type="ECO:0000256" key="1">
    <source>
        <dbReference type="SAM" id="SignalP"/>
    </source>
</evidence>
<feature type="signal peptide" evidence="1">
    <location>
        <begin position="1"/>
        <end position="19"/>
    </location>
</feature>
<organism evidence="2 3">
    <name type="scientific">Persicimonas caeni</name>
    <dbReference type="NCBI Taxonomy" id="2292766"/>
    <lineage>
        <taxon>Bacteria</taxon>
        <taxon>Deltaproteobacteria</taxon>
        <taxon>Bradymonadales</taxon>
        <taxon>Bradymonadaceae</taxon>
        <taxon>Persicimonas</taxon>
    </lineage>
</organism>
<dbReference type="RefSeq" id="WP_141196771.1">
    <property type="nucleotide sequence ID" value="NZ_CP041186.1"/>
</dbReference>
<dbReference type="OrthoDB" id="5495168at2"/>
<accession>A0A4Y6PR66</accession>
<accession>A0A5B8Y638</accession>